<gene>
    <name evidence="7" type="primary">mltG</name>
    <name evidence="9" type="ORF">OFBG_00943</name>
</gene>
<evidence type="ECO:0000256" key="2">
    <source>
        <dbReference type="ARBA" id="ARBA00022692"/>
    </source>
</evidence>
<dbReference type="PANTHER" id="PTHR30518:SF2">
    <property type="entry name" value="ENDOLYTIC MUREIN TRANSGLYCOSYLASE"/>
    <property type="match status" value="1"/>
</dbReference>
<dbReference type="GO" id="GO:0071555">
    <property type="term" value="P:cell wall organization"/>
    <property type="evidence" value="ECO:0007669"/>
    <property type="project" value="UniProtKB-KW"/>
</dbReference>
<dbReference type="GO" id="GO:0005886">
    <property type="term" value="C:plasma membrane"/>
    <property type="evidence" value="ECO:0007669"/>
    <property type="project" value="UniProtKB-UniRule"/>
</dbReference>
<keyword evidence="1 7" id="KW-1003">Cell membrane</keyword>
<comment type="function">
    <text evidence="7">Functions as a peptidoglycan terminase that cleaves nascent peptidoglycan strands endolytically to terminate their elongation.</text>
</comment>
<feature type="site" description="Important for catalytic activity" evidence="7">
    <location>
        <position position="204"/>
    </location>
</feature>
<dbReference type="Pfam" id="PF02618">
    <property type="entry name" value="YceG"/>
    <property type="match status" value="1"/>
</dbReference>
<feature type="signal peptide" evidence="8">
    <location>
        <begin position="1"/>
        <end position="15"/>
    </location>
</feature>
<dbReference type="AlphaFoldDB" id="C3X9N9"/>
<proteinExistence type="inferred from homology"/>
<dbReference type="Gene3D" id="3.30.160.60">
    <property type="entry name" value="Classic Zinc Finger"/>
    <property type="match status" value="1"/>
</dbReference>
<evidence type="ECO:0000313" key="9">
    <source>
        <dbReference type="EMBL" id="EEO29915.1"/>
    </source>
</evidence>
<keyword evidence="6 7" id="KW-0961">Cell wall biogenesis/degradation</keyword>
<evidence type="ECO:0000256" key="5">
    <source>
        <dbReference type="ARBA" id="ARBA00023239"/>
    </source>
</evidence>
<comment type="catalytic activity">
    <reaction evidence="7">
        <text>a peptidoglycan chain = a peptidoglycan chain with N-acetyl-1,6-anhydromuramyl-[peptide] at the reducing end + a peptidoglycan chain with N-acetylglucosamine at the non-reducing end.</text>
        <dbReference type="EC" id="4.2.2.29"/>
    </reaction>
</comment>
<keyword evidence="3 7" id="KW-1133">Transmembrane helix</keyword>
<dbReference type="Proteomes" id="UP000005089">
    <property type="component" value="Unassembled WGS sequence"/>
</dbReference>
<dbReference type="HAMAP" id="MF_02065">
    <property type="entry name" value="MltG"/>
    <property type="match status" value="1"/>
</dbReference>
<dbReference type="PANTHER" id="PTHR30518">
    <property type="entry name" value="ENDOLYTIC MUREIN TRANSGLYCOSYLASE"/>
    <property type="match status" value="1"/>
</dbReference>
<evidence type="ECO:0000256" key="7">
    <source>
        <dbReference type="HAMAP-Rule" id="MF_02065"/>
    </source>
</evidence>
<protein>
    <recommendedName>
        <fullName evidence="7">Endolytic murein transglycosylase</fullName>
        <ecNumber evidence="7">4.2.2.29</ecNumber>
    </recommendedName>
    <alternativeName>
        <fullName evidence="7">Peptidoglycan lytic transglycosylase</fullName>
    </alternativeName>
    <alternativeName>
        <fullName evidence="7">Peptidoglycan polymerization terminase</fullName>
    </alternativeName>
</protein>
<dbReference type="Gene3D" id="3.30.1490.480">
    <property type="entry name" value="Endolytic murein transglycosylase"/>
    <property type="match status" value="1"/>
</dbReference>
<organism evidence="9 10">
    <name type="scientific">Oxalobacter formigenes OXCC13</name>
    <dbReference type="NCBI Taxonomy" id="556269"/>
    <lineage>
        <taxon>Bacteria</taxon>
        <taxon>Pseudomonadati</taxon>
        <taxon>Pseudomonadota</taxon>
        <taxon>Betaproteobacteria</taxon>
        <taxon>Burkholderiales</taxon>
        <taxon>Oxalobacteraceae</taxon>
        <taxon>Oxalobacter</taxon>
    </lineage>
</organism>
<evidence type="ECO:0000256" key="8">
    <source>
        <dbReference type="SAM" id="SignalP"/>
    </source>
</evidence>
<dbReference type="InterPro" id="IPR003770">
    <property type="entry name" value="MLTG-like"/>
</dbReference>
<keyword evidence="7" id="KW-0997">Cell inner membrane</keyword>
<reference evidence="9 10" key="1">
    <citation type="submission" date="2009-02" db="EMBL/GenBank/DDBJ databases">
        <title>The Genome Sequence of Oxalobacter formigenes OXCC13.</title>
        <authorList>
            <consortium name="The Broad Institute Genome Sequencing Platform"/>
            <person name="Ward D."/>
            <person name="Young S.K."/>
            <person name="Kodira C.D."/>
            <person name="Zeng Q."/>
            <person name="Koehrsen M."/>
            <person name="Alvarado L."/>
            <person name="Berlin A."/>
            <person name="Borenstein D."/>
            <person name="Chen Z."/>
            <person name="Engels R."/>
            <person name="Freedman E."/>
            <person name="Gellesch M."/>
            <person name="Goldberg J."/>
            <person name="Griggs A."/>
            <person name="Gujja S."/>
            <person name="Heiman D."/>
            <person name="Hepburn T."/>
            <person name="Howarth C."/>
            <person name="Jen D."/>
            <person name="Larson L."/>
            <person name="Lewis B."/>
            <person name="Mehta T."/>
            <person name="Park D."/>
            <person name="Pearson M."/>
            <person name="Roberts A."/>
            <person name="Saif S."/>
            <person name="Shea T."/>
            <person name="Shenoy N."/>
            <person name="Sisk P."/>
            <person name="Stolte C."/>
            <person name="Sykes S."/>
            <person name="Walk T."/>
            <person name="White J."/>
            <person name="Yandava C."/>
            <person name="Allison M.J."/>
            <person name="Lander E."/>
            <person name="Nusbaum C."/>
            <person name="Galagan J."/>
            <person name="Birren B."/>
        </authorList>
    </citation>
    <scope>NUCLEOTIDE SEQUENCE [LARGE SCALE GENOMIC DNA]</scope>
    <source>
        <strain evidence="9 10">OXCC13</strain>
    </source>
</reference>
<dbReference type="HOGENOM" id="CLU_025574_0_2_4"/>
<dbReference type="GO" id="GO:0009252">
    <property type="term" value="P:peptidoglycan biosynthetic process"/>
    <property type="evidence" value="ECO:0007669"/>
    <property type="project" value="UniProtKB-UniRule"/>
</dbReference>
<evidence type="ECO:0000256" key="4">
    <source>
        <dbReference type="ARBA" id="ARBA00023136"/>
    </source>
</evidence>
<keyword evidence="2 7" id="KW-0812">Transmembrane</keyword>
<evidence type="ECO:0000256" key="1">
    <source>
        <dbReference type="ARBA" id="ARBA00022475"/>
    </source>
</evidence>
<evidence type="ECO:0000313" key="10">
    <source>
        <dbReference type="Proteomes" id="UP000005089"/>
    </source>
</evidence>
<keyword evidence="10" id="KW-1185">Reference proteome</keyword>
<evidence type="ECO:0000256" key="6">
    <source>
        <dbReference type="ARBA" id="ARBA00023316"/>
    </source>
</evidence>
<comment type="similarity">
    <text evidence="7">Belongs to the transglycosylase MltG family.</text>
</comment>
<accession>C3X9N9</accession>
<evidence type="ECO:0000256" key="3">
    <source>
        <dbReference type="ARBA" id="ARBA00022989"/>
    </source>
</evidence>
<dbReference type="EMBL" id="GG658170">
    <property type="protein sequence ID" value="EEO29915.1"/>
    <property type="molecule type" value="Genomic_DNA"/>
</dbReference>
<dbReference type="NCBIfam" id="TIGR00247">
    <property type="entry name" value="endolytic transglycosylase MltG"/>
    <property type="match status" value="1"/>
</dbReference>
<name>C3X9N9_OXAFO</name>
<keyword evidence="8" id="KW-0732">Signal</keyword>
<feature type="chain" id="PRO_5030167008" description="Endolytic murein transglycosylase" evidence="8">
    <location>
        <begin position="16"/>
        <end position="321"/>
    </location>
</feature>
<dbReference type="eggNOG" id="COG1559">
    <property type="taxonomic scope" value="Bacteria"/>
</dbReference>
<sequence length="321" mass="35864">MFGIFVLLVSFCAHWAYSPVFTQGKPVPFEIAKGGSAKSVTAQLNGQDVSLNDTLFSMLIRLTGNSSNLLAGPYELKAGETPVRLLQKITRGIFALESVTIIEGFNFRQMRRVIAKAETLKHDTVGLSDAEILKKLGVRHHSGEGLFYPDTYMFKKGASDMQVYRRAYDAQMARLNALWANRDLRLPYKTPYDALIMASLIEKETADPDDREMIAGVFLNRLRIGMKLQTDPTVIYGMGHGYRGKIRKADLLRDTPYNTYTRYGMPPTPIAMPGEEALEAAFNPASTDALYFVARGDGTSQFSSNLDDHNQAVRDFILKKK</sequence>
<dbReference type="GO" id="GO:0008932">
    <property type="term" value="F:lytic endotransglycosylase activity"/>
    <property type="evidence" value="ECO:0007669"/>
    <property type="project" value="UniProtKB-UniRule"/>
</dbReference>
<dbReference type="STRING" id="847.BRW83_1206"/>
<dbReference type="CDD" id="cd08010">
    <property type="entry name" value="MltG_like"/>
    <property type="match status" value="1"/>
</dbReference>
<dbReference type="EC" id="4.2.2.29" evidence="7"/>
<keyword evidence="5 7" id="KW-0456">Lyase</keyword>
<keyword evidence="4 7" id="KW-0472">Membrane</keyword>